<protein>
    <recommendedName>
        <fullName evidence="5 15">Cytidine deaminase</fullName>
        <ecNumber evidence="4 15">3.5.4.5</ecNumber>
    </recommendedName>
    <alternativeName>
        <fullName evidence="9 15">Cytidine aminohydrolase</fullName>
    </alternativeName>
</protein>
<evidence type="ECO:0000256" key="8">
    <source>
        <dbReference type="ARBA" id="ARBA00022833"/>
    </source>
</evidence>
<evidence type="ECO:0000256" key="6">
    <source>
        <dbReference type="ARBA" id="ARBA00022723"/>
    </source>
</evidence>
<evidence type="ECO:0000256" key="13">
    <source>
        <dbReference type="PIRSR" id="PIRSR606262-2"/>
    </source>
</evidence>
<evidence type="ECO:0000256" key="14">
    <source>
        <dbReference type="PIRSR" id="PIRSR606262-3"/>
    </source>
</evidence>
<gene>
    <name evidence="17" type="primary">cdd</name>
    <name evidence="17" type="ordered locus">MPNE_0075</name>
</gene>
<sequence>MKVDLDWVHHKLQEVVNHAYTPFSKFKVACMLVANNQAFYGVNIENASYPVTLCAERSAIANMVTSIGKATIDYVFVYFDTKTPTNSPCGMCRQNIFEFATDKTQLFCIEKDKSFKQFTIPEILKGGFRSYEQ</sequence>
<evidence type="ECO:0000256" key="5">
    <source>
        <dbReference type="ARBA" id="ARBA00018266"/>
    </source>
</evidence>
<evidence type="ECO:0000256" key="1">
    <source>
        <dbReference type="ARBA" id="ARBA00001947"/>
    </source>
</evidence>
<dbReference type="GO" id="GO:0004126">
    <property type="term" value="F:cytidine deaminase activity"/>
    <property type="evidence" value="ECO:0007669"/>
    <property type="project" value="UniProtKB-UniRule"/>
</dbReference>
<dbReference type="PANTHER" id="PTHR11644:SF2">
    <property type="entry name" value="CYTIDINE DEAMINASE"/>
    <property type="match status" value="1"/>
</dbReference>
<comment type="similarity">
    <text evidence="3 15">Belongs to the cytidine and deoxycytidylate deaminase family.</text>
</comment>
<comment type="catalytic activity">
    <reaction evidence="10 15">
        <text>2'-deoxycytidine + H2O + H(+) = 2'-deoxyuridine + NH4(+)</text>
        <dbReference type="Rhea" id="RHEA:13433"/>
        <dbReference type="ChEBI" id="CHEBI:15377"/>
        <dbReference type="ChEBI" id="CHEBI:15378"/>
        <dbReference type="ChEBI" id="CHEBI:15698"/>
        <dbReference type="ChEBI" id="CHEBI:16450"/>
        <dbReference type="ChEBI" id="CHEBI:28938"/>
        <dbReference type="EC" id="3.5.4.5"/>
    </reaction>
</comment>
<dbReference type="InterPro" id="IPR002125">
    <property type="entry name" value="CMP_dCMP_dom"/>
</dbReference>
<dbReference type="STRING" id="722438.F539_00360"/>
<dbReference type="InterPro" id="IPR006262">
    <property type="entry name" value="Cyt_deam_tetra"/>
</dbReference>
<dbReference type="EMBL" id="CP002077">
    <property type="protein sequence ID" value="ADK87024.1"/>
    <property type="molecule type" value="Genomic_DNA"/>
</dbReference>
<comment type="function">
    <text evidence="2 15">This enzyme scavenges exogenous and endogenous cytidine and 2'-deoxycytidine for UMP synthesis.</text>
</comment>
<proteinExistence type="inferred from homology"/>
<feature type="domain" description="CMP/dCMP-type deaminase" evidence="16">
    <location>
        <begin position="3"/>
        <end position="131"/>
    </location>
</feature>
<feature type="binding site" evidence="14">
    <location>
        <position position="54"/>
    </location>
    <ligand>
        <name>Zn(2+)</name>
        <dbReference type="ChEBI" id="CHEBI:29105"/>
        <note>catalytic</note>
    </ligand>
</feature>
<dbReference type="eggNOG" id="COG0295">
    <property type="taxonomic scope" value="Bacteria"/>
</dbReference>
<dbReference type="PROSITE" id="PS00903">
    <property type="entry name" value="CYT_DCMP_DEAMINASES_1"/>
    <property type="match status" value="1"/>
</dbReference>
<feature type="binding site" evidence="14">
    <location>
        <position position="92"/>
    </location>
    <ligand>
        <name>Zn(2+)</name>
        <dbReference type="ChEBI" id="CHEBI:29105"/>
        <note>catalytic</note>
    </ligand>
</feature>
<comment type="catalytic activity">
    <reaction evidence="11 15">
        <text>cytidine + H2O + H(+) = uridine + NH4(+)</text>
        <dbReference type="Rhea" id="RHEA:16069"/>
        <dbReference type="ChEBI" id="CHEBI:15377"/>
        <dbReference type="ChEBI" id="CHEBI:15378"/>
        <dbReference type="ChEBI" id="CHEBI:16704"/>
        <dbReference type="ChEBI" id="CHEBI:17562"/>
        <dbReference type="ChEBI" id="CHEBI:28938"/>
        <dbReference type="EC" id="3.5.4.5"/>
    </reaction>
</comment>
<dbReference type="InterPro" id="IPR050202">
    <property type="entry name" value="Cyt/Deoxycyt_deaminase"/>
</dbReference>
<comment type="cofactor">
    <cofactor evidence="1 14 15">
        <name>Zn(2+)</name>
        <dbReference type="ChEBI" id="CHEBI:29105"/>
    </cofactor>
</comment>
<keyword evidence="8 14" id="KW-0862">Zinc</keyword>
<evidence type="ECO:0000256" key="7">
    <source>
        <dbReference type="ARBA" id="ARBA00022801"/>
    </source>
</evidence>
<dbReference type="Gene3D" id="3.40.140.10">
    <property type="entry name" value="Cytidine Deaminase, domain 2"/>
    <property type="match status" value="1"/>
</dbReference>
<reference evidence="17 18" key="1">
    <citation type="journal article" date="2010" name="Appl. Environ. Microbiol.">
        <title>Targeted chromosomal knockouts in Mycoplasma pneumoniae.</title>
        <authorList>
            <person name="Krishnakumar R."/>
            <person name="Assad-Garcia N."/>
            <person name="Benders G.A."/>
            <person name="Phan Q."/>
            <person name="Montague M.G."/>
            <person name="Glass J.I."/>
        </authorList>
    </citation>
    <scope>NUCLEOTIDE SEQUENCE [LARGE SCALE GENOMIC DNA]</scope>
    <source>
        <strain evidence="18">ATCC 15531 / DSM 22911 / NBRC 14401 / NCTC 10119 / FH</strain>
    </source>
</reference>
<dbReference type="CDD" id="cd01283">
    <property type="entry name" value="cytidine_deaminase"/>
    <property type="match status" value="1"/>
</dbReference>
<dbReference type="SMR" id="A0A0H3DKU9"/>
<evidence type="ECO:0000256" key="12">
    <source>
        <dbReference type="PIRSR" id="PIRSR606262-1"/>
    </source>
</evidence>
<feature type="active site" description="Proton donor" evidence="12">
    <location>
        <position position="56"/>
    </location>
</feature>
<dbReference type="RefSeq" id="WP_010874422.1">
    <property type="nucleotide sequence ID" value="NZ_CP010546.1"/>
</dbReference>
<dbReference type="EC" id="3.5.4.5" evidence="4 15"/>
<dbReference type="SUPFAM" id="SSF53927">
    <property type="entry name" value="Cytidine deaminase-like"/>
    <property type="match status" value="1"/>
</dbReference>
<evidence type="ECO:0000256" key="15">
    <source>
        <dbReference type="RuleBase" id="RU364006"/>
    </source>
</evidence>
<dbReference type="GO" id="GO:0042802">
    <property type="term" value="F:identical protein binding"/>
    <property type="evidence" value="ECO:0007669"/>
    <property type="project" value="UniProtKB-ARBA"/>
</dbReference>
<dbReference type="Proteomes" id="UP000007756">
    <property type="component" value="Chromosome"/>
</dbReference>
<evidence type="ECO:0000256" key="2">
    <source>
        <dbReference type="ARBA" id="ARBA00003949"/>
    </source>
</evidence>
<dbReference type="PATRIC" id="fig|722438.3.peg.71"/>
<keyword evidence="6 14" id="KW-0479">Metal-binding</keyword>
<evidence type="ECO:0000313" key="17">
    <source>
        <dbReference type="EMBL" id="ADK87024.1"/>
    </source>
</evidence>
<dbReference type="GO" id="GO:0008270">
    <property type="term" value="F:zinc ion binding"/>
    <property type="evidence" value="ECO:0007669"/>
    <property type="project" value="UniProtKB-UniRule"/>
</dbReference>
<evidence type="ECO:0000259" key="16">
    <source>
        <dbReference type="PROSITE" id="PS51747"/>
    </source>
</evidence>
<evidence type="ECO:0000313" key="18">
    <source>
        <dbReference type="Proteomes" id="UP000007756"/>
    </source>
</evidence>
<evidence type="ECO:0000256" key="4">
    <source>
        <dbReference type="ARBA" id="ARBA00012783"/>
    </source>
</evidence>
<dbReference type="GO" id="GO:0055086">
    <property type="term" value="P:nucleobase-containing small molecule metabolic process"/>
    <property type="evidence" value="ECO:0007669"/>
    <property type="project" value="UniProtKB-ARBA"/>
</dbReference>
<dbReference type="PaxDb" id="722438-MPNE_0075"/>
<dbReference type="NCBIfam" id="TIGR01354">
    <property type="entry name" value="cyt_deam_tetra"/>
    <property type="match status" value="1"/>
</dbReference>
<dbReference type="GO" id="GO:0072527">
    <property type="term" value="P:pyrimidine-containing compound metabolic process"/>
    <property type="evidence" value="ECO:0007669"/>
    <property type="project" value="UniProtKB-ARBA"/>
</dbReference>
<evidence type="ECO:0000256" key="10">
    <source>
        <dbReference type="ARBA" id="ARBA00049252"/>
    </source>
</evidence>
<dbReference type="NCBIfam" id="NF004064">
    <property type="entry name" value="PRK05578.1"/>
    <property type="match status" value="1"/>
</dbReference>
<accession>A0A0H3DKU9</accession>
<dbReference type="Pfam" id="PF00383">
    <property type="entry name" value="dCMP_cyt_deam_1"/>
    <property type="match status" value="1"/>
</dbReference>
<evidence type="ECO:0000256" key="11">
    <source>
        <dbReference type="ARBA" id="ARBA00049558"/>
    </source>
</evidence>
<dbReference type="InterPro" id="IPR016192">
    <property type="entry name" value="APOBEC/CMP_deaminase_Zn-bd"/>
</dbReference>
<dbReference type="PANTHER" id="PTHR11644">
    <property type="entry name" value="CYTIDINE DEAMINASE"/>
    <property type="match status" value="1"/>
</dbReference>
<dbReference type="InterPro" id="IPR016193">
    <property type="entry name" value="Cytidine_deaminase-like"/>
</dbReference>
<dbReference type="HOGENOM" id="CLU_097262_2_2_14"/>
<dbReference type="KEGG" id="mpj:MPNE_0075"/>
<dbReference type="AlphaFoldDB" id="A0A0H3DKU9"/>
<dbReference type="GeneID" id="66609293"/>
<feature type="binding site" evidence="13">
    <location>
        <begin position="43"/>
        <end position="49"/>
    </location>
    <ligand>
        <name>substrate</name>
    </ligand>
</feature>
<keyword evidence="7 15" id="KW-0378">Hydrolase</keyword>
<evidence type="ECO:0000256" key="3">
    <source>
        <dbReference type="ARBA" id="ARBA00006576"/>
    </source>
</evidence>
<dbReference type="GO" id="GO:0005829">
    <property type="term" value="C:cytosol"/>
    <property type="evidence" value="ECO:0007669"/>
    <property type="project" value="TreeGrafter"/>
</dbReference>
<name>A0A0H3DKU9_MYCPB</name>
<dbReference type="PROSITE" id="PS51747">
    <property type="entry name" value="CYT_DCMP_DEAMINASES_2"/>
    <property type="match status" value="1"/>
</dbReference>
<feature type="binding site" evidence="14">
    <location>
        <position position="89"/>
    </location>
    <ligand>
        <name>Zn(2+)</name>
        <dbReference type="ChEBI" id="CHEBI:29105"/>
        <note>catalytic</note>
    </ligand>
</feature>
<organism evidence="17 18">
    <name type="scientific">Mycoplasmoides pneumoniae (strain ATCC 15531 / DSM 23978 / CIP 103766 / NBRC 14401 / NCTC 10119 / FH)</name>
    <name type="common">Mycoplasma pneumoniae</name>
    <dbReference type="NCBI Taxonomy" id="722438"/>
    <lineage>
        <taxon>Bacteria</taxon>
        <taxon>Bacillati</taxon>
        <taxon>Mycoplasmatota</taxon>
        <taxon>Mycoplasmoidales</taxon>
        <taxon>Mycoplasmoidaceae</taxon>
        <taxon>Mycoplasmoides</taxon>
    </lineage>
</organism>
<evidence type="ECO:0000256" key="9">
    <source>
        <dbReference type="ARBA" id="ARBA00032005"/>
    </source>
</evidence>